<sequence>MRTSSVGKWKSPQTMDQIASRMADSLAWQKLEDRANEQEMIQNGTVPQFVSPLGHDDKGTALGRIIEQKTSGRPLTWDERSAEQQKEIAEQIKADKKRAKELKELQLQRLQDEIGNLVIN</sequence>
<dbReference type="STRING" id="1618392.UW41_C0037G0010"/>
<evidence type="ECO:0000313" key="2">
    <source>
        <dbReference type="EMBL" id="KKT48230.1"/>
    </source>
</evidence>
<evidence type="ECO:0000313" key="3">
    <source>
        <dbReference type="Proteomes" id="UP000034172"/>
    </source>
</evidence>
<comment type="caution">
    <text evidence="2">The sequence shown here is derived from an EMBL/GenBank/DDBJ whole genome shotgun (WGS) entry which is preliminary data.</text>
</comment>
<feature type="coiled-coil region" evidence="1">
    <location>
        <begin position="82"/>
        <end position="120"/>
    </location>
</feature>
<gene>
    <name evidence="2" type="ORF">UW41_C0037G0010</name>
</gene>
<proteinExistence type="predicted"/>
<protein>
    <submittedName>
        <fullName evidence="2">Uncharacterized protein</fullName>
    </submittedName>
</protein>
<accession>A0A0G1HMU1</accession>
<keyword evidence="1" id="KW-0175">Coiled coil</keyword>
<evidence type="ECO:0000256" key="1">
    <source>
        <dbReference type="SAM" id="Coils"/>
    </source>
</evidence>
<dbReference type="Proteomes" id="UP000034172">
    <property type="component" value="Unassembled WGS sequence"/>
</dbReference>
<dbReference type="EMBL" id="LCIE01000037">
    <property type="protein sequence ID" value="KKT48230.1"/>
    <property type="molecule type" value="Genomic_DNA"/>
</dbReference>
<name>A0A0G1HMU1_9BACT</name>
<dbReference type="AlphaFoldDB" id="A0A0G1HMU1"/>
<reference evidence="2 3" key="1">
    <citation type="journal article" date="2015" name="Nature">
        <title>rRNA introns, odd ribosomes, and small enigmatic genomes across a large radiation of phyla.</title>
        <authorList>
            <person name="Brown C.T."/>
            <person name="Hug L.A."/>
            <person name="Thomas B.C."/>
            <person name="Sharon I."/>
            <person name="Castelle C.J."/>
            <person name="Singh A."/>
            <person name="Wilkins M.J."/>
            <person name="Williams K.H."/>
            <person name="Banfield J.F."/>
        </authorList>
    </citation>
    <scope>NUCLEOTIDE SEQUENCE [LARGE SCALE GENOMIC DNA]</scope>
</reference>
<organism evidence="2 3">
    <name type="scientific">Candidatus Collierbacteria bacterium GW2011_GWC2_44_18</name>
    <dbReference type="NCBI Taxonomy" id="1618392"/>
    <lineage>
        <taxon>Bacteria</taxon>
        <taxon>Candidatus Collieribacteriota</taxon>
    </lineage>
</organism>